<dbReference type="EMBL" id="NKXS01005355">
    <property type="protein sequence ID" value="PIN03885.1"/>
    <property type="molecule type" value="Genomic_DNA"/>
</dbReference>
<dbReference type="PANTHER" id="PTHR48044">
    <property type="entry name" value="GLYCOSYLTRANSFERASE"/>
    <property type="match status" value="1"/>
</dbReference>
<dbReference type="CDD" id="cd03784">
    <property type="entry name" value="GT1_Gtf-like"/>
    <property type="match status" value="1"/>
</dbReference>
<evidence type="ECO:0000256" key="2">
    <source>
        <dbReference type="ARBA" id="ARBA00022676"/>
    </source>
</evidence>
<dbReference type="InterPro" id="IPR035595">
    <property type="entry name" value="UDP_glycos_trans_CS"/>
</dbReference>
<evidence type="ECO:0000256" key="3">
    <source>
        <dbReference type="ARBA" id="ARBA00022679"/>
    </source>
</evidence>
<reference evidence="8" key="1">
    <citation type="journal article" date="2018" name="Gigascience">
        <title>Genome assembly of the Pink Ipe (Handroanthus impetiginosus, Bignoniaceae), a highly valued, ecologically keystone Neotropical timber forest tree.</title>
        <authorList>
            <person name="Silva-Junior O.B."/>
            <person name="Grattapaglia D."/>
            <person name="Novaes E."/>
            <person name="Collevatti R.G."/>
        </authorList>
    </citation>
    <scope>NUCLEOTIDE SEQUENCE [LARGE SCALE GENOMIC DNA]</scope>
    <source>
        <strain evidence="8">cv. UFG-1</strain>
    </source>
</reference>
<dbReference type="Proteomes" id="UP000231279">
    <property type="component" value="Unassembled WGS sequence"/>
</dbReference>
<keyword evidence="8" id="KW-1185">Reference proteome</keyword>
<proteinExistence type="inferred from homology"/>
<dbReference type="Pfam" id="PF00201">
    <property type="entry name" value="UDPGT"/>
    <property type="match status" value="1"/>
</dbReference>
<protein>
    <recommendedName>
        <fullName evidence="5">Glycosyltransferase</fullName>
        <ecNumber evidence="5">2.4.1.-</ecNumber>
    </recommendedName>
</protein>
<dbReference type="AlphaFoldDB" id="A0A2G9GFC2"/>
<evidence type="ECO:0000313" key="7">
    <source>
        <dbReference type="EMBL" id="PIN03885.1"/>
    </source>
</evidence>
<dbReference type="PROSITE" id="PS00375">
    <property type="entry name" value="UDPGT"/>
    <property type="match status" value="1"/>
</dbReference>
<evidence type="ECO:0000256" key="5">
    <source>
        <dbReference type="RuleBase" id="RU362057"/>
    </source>
</evidence>
<dbReference type="GO" id="GO:0016138">
    <property type="term" value="P:glycoside biosynthetic process"/>
    <property type="evidence" value="ECO:0007669"/>
    <property type="project" value="UniProtKB-ARBA"/>
</dbReference>
<accession>A0A2G9GFC2</accession>
<dbReference type="EC" id="2.4.1.-" evidence="5"/>
<dbReference type="GO" id="GO:0008194">
    <property type="term" value="F:UDP-glycosyltransferase activity"/>
    <property type="evidence" value="ECO:0007669"/>
    <property type="project" value="InterPro"/>
</dbReference>
<evidence type="ECO:0000256" key="4">
    <source>
        <dbReference type="RuleBase" id="RU003718"/>
    </source>
</evidence>
<evidence type="ECO:0000256" key="1">
    <source>
        <dbReference type="ARBA" id="ARBA00009995"/>
    </source>
</evidence>
<feature type="domain" description="Glycosyltransferase N-terminal" evidence="6">
    <location>
        <begin position="2"/>
        <end position="223"/>
    </location>
</feature>
<dbReference type="FunFam" id="3.40.50.2000:FF:000060">
    <property type="entry name" value="Glycosyltransferase"/>
    <property type="match status" value="1"/>
</dbReference>
<evidence type="ECO:0000313" key="8">
    <source>
        <dbReference type="Proteomes" id="UP000231279"/>
    </source>
</evidence>
<dbReference type="InterPro" id="IPR058980">
    <property type="entry name" value="Glyco_transf_N"/>
</dbReference>
<dbReference type="SUPFAM" id="SSF53756">
    <property type="entry name" value="UDP-Glycosyltransferase/glycogen phosphorylase"/>
    <property type="match status" value="1"/>
</dbReference>
<keyword evidence="3 4" id="KW-0808">Transferase</keyword>
<dbReference type="OrthoDB" id="5835829at2759"/>
<keyword evidence="2 4" id="KW-0328">Glycosyltransferase</keyword>
<evidence type="ECO:0000259" key="6">
    <source>
        <dbReference type="Pfam" id="PF26168"/>
    </source>
</evidence>
<organism evidence="7 8">
    <name type="scientific">Handroanthus impetiginosus</name>
    <dbReference type="NCBI Taxonomy" id="429701"/>
    <lineage>
        <taxon>Eukaryota</taxon>
        <taxon>Viridiplantae</taxon>
        <taxon>Streptophyta</taxon>
        <taxon>Embryophyta</taxon>
        <taxon>Tracheophyta</taxon>
        <taxon>Spermatophyta</taxon>
        <taxon>Magnoliopsida</taxon>
        <taxon>eudicotyledons</taxon>
        <taxon>Gunneridae</taxon>
        <taxon>Pentapetalae</taxon>
        <taxon>asterids</taxon>
        <taxon>lamiids</taxon>
        <taxon>Lamiales</taxon>
        <taxon>Bignoniaceae</taxon>
        <taxon>Crescentiina</taxon>
        <taxon>Tabebuia alliance</taxon>
        <taxon>Handroanthus</taxon>
    </lineage>
</organism>
<dbReference type="InterPro" id="IPR002213">
    <property type="entry name" value="UDP_glucos_trans"/>
</dbReference>
<sequence length="464" mass="52821">MFPWLAHGHISPFLELAKSLATRNFISYICSSPINLNSIKKTLSPKDSISIKFVELQIPTTQELPPHYHTTNGLPPHLMGALKRTFDKAQPAFSTLLKTLKPDLVIYDFLQSWAPEEAALQDIPAVLFLSTSAAATSLMAYHWFEAESEYPFPEVHFRENEYGIFSRLIKCTGSDTNEDERVRLSVQRSSDIVLIKTFRELEGKYMDYLSDLARKRFVPVGPLVHNSEEKQSDHFIGWLEGKDEKSTIFASFGSEYFLSDHEIEEIACGLEMSGVNFIWVLRFPVGDRIRIEEKLPVGFLERVWGRGMVVEGWAPQRQILSHRSVGGFLSHCGWSSVMEGVYFGVPIVALPMNLDQPLNARVVVPAGVGEEVVRNREGKLDRTEVARVVRKVVVEESGEEVRRRVAEMGGKIREKGEVEIEGVVEEVVRLCRRERWEIERENSMDSLMTTDENSNRDRMLSENT</sequence>
<dbReference type="Gene3D" id="3.40.50.2000">
    <property type="entry name" value="Glycogen Phosphorylase B"/>
    <property type="match status" value="2"/>
</dbReference>
<comment type="caution">
    <text evidence="7">The sequence shown here is derived from an EMBL/GenBank/DDBJ whole genome shotgun (WGS) entry which is preliminary data.</text>
</comment>
<dbReference type="Pfam" id="PF26168">
    <property type="entry name" value="Glyco_transf_N"/>
    <property type="match status" value="1"/>
</dbReference>
<name>A0A2G9GFC2_9LAMI</name>
<gene>
    <name evidence="7" type="ORF">CDL12_23585</name>
</gene>
<dbReference type="PANTHER" id="PTHR48044:SF29">
    <property type="entry name" value="GLYCOSYLTRANSFERASE"/>
    <property type="match status" value="1"/>
</dbReference>
<comment type="similarity">
    <text evidence="1 4">Belongs to the UDP-glycosyltransferase family.</text>
</comment>